<evidence type="ECO:0000313" key="9">
    <source>
        <dbReference type="EMBL" id="CAH3023124.1"/>
    </source>
</evidence>
<sequence length="509" mass="55487">MILTMREKSDASGKKDSDDSNSNNTSVSCLQTSEIRYKAYYFLFYGAIGSSVPYLALYFKQLGLSAAQAGLLKGIRLFSLFIGAPMWGTIGDKYKIRKIILFLSLLSYSAGTLLLLAVKPQNQQCIETGANRTVIHPLRFPPGGGIVSSGESSASMAIDSQSPQRLNNISHVTIFTREVDKSEIGKIFMTFLSILFACQILGSVVYTMPDALVVGFLQENTNKFGHLRMWGEVGIASGSFLVGGVISLYESEVCGETVKNDHISFYFFVGFVTLSLVTIVFIEAKYSDDETSSRSSIWPLVKELLLCHNVIFVTLAFYLGMLMGLQGNFGLWYLDDLGAEPYMLGMADSFRYSLPILGYFTSGMIINKIGLAATLAVCLAFYVAVYMGLAFVLNPWIGVVLHSSHGTIYGLAWSACVVFGASVSLKVGFHSVLQGILGGIHWGLGFGSGVVVSGVVINAVGVPKTYFIFSLDSLASLAVFLIANWVIKFKKDPDETGYKLIDTKEQDDQ</sequence>
<feature type="transmembrane region" description="Helical" evidence="7">
    <location>
        <begin position="466"/>
        <end position="487"/>
    </location>
</feature>
<feature type="transmembrane region" description="Helical" evidence="7">
    <location>
        <begin position="305"/>
        <end position="329"/>
    </location>
</feature>
<dbReference type="PANTHER" id="PTHR16172">
    <property type="entry name" value="MAJOR FACILITATOR SUPERFAMILY DOMAIN-CONTAINING PROTEIN 6-LIKE"/>
    <property type="match status" value="1"/>
</dbReference>
<evidence type="ECO:0000259" key="8">
    <source>
        <dbReference type="Pfam" id="PF12832"/>
    </source>
</evidence>
<reference evidence="9 10" key="1">
    <citation type="submission" date="2022-05" db="EMBL/GenBank/DDBJ databases">
        <authorList>
            <consortium name="Genoscope - CEA"/>
            <person name="William W."/>
        </authorList>
    </citation>
    <scope>NUCLEOTIDE SEQUENCE [LARGE SCALE GENOMIC DNA]</scope>
</reference>
<feature type="transmembrane region" description="Helical" evidence="7">
    <location>
        <begin position="229"/>
        <end position="251"/>
    </location>
</feature>
<evidence type="ECO:0000256" key="6">
    <source>
        <dbReference type="SAM" id="MobiDB-lite"/>
    </source>
</evidence>
<feature type="region of interest" description="Disordered" evidence="6">
    <location>
        <begin position="1"/>
        <end position="26"/>
    </location>
</feature>
<accession>A0ABN8M0N7</accession>
<evidence type="ECO:0000313" key="10">
    <source>
        <dbReference type="Proteomes" id="UP001159427"/>
    </source>
</evidence>
<comment type="similarity">
    <text evidence="2">Belongs to the major facilitator superfamily. MFSD6 family.</text>
</comment>
<keyword evidence="10" id="KW-1185">Reference proteome</keyword>
<comment type="subcellular location">
    <subcellularLocation>
        <location evidence="1">Membrane</location>
        <topology evidence="1">Multi-pass membrane protein</topology>
    </subcellularLocation>
</comment>
<evidence type="ECO:0000256" key="1">
    <source>
        <dbReference type="ARBA" id="ARBA00004141"/>
    </source>
</evidence>
<protein>
    <recommendedName>
        <fullName evidence="8">Major facilitator superfamily associated domain-containing protein</fullName>
    </recommendedName>
</protein>
<organism evidence="9 10">
    <name type="scientific">Porites evermanni</name>
    <dbReference type="NCBI Taxonomy" id="104178"/>
    <lineage>
        <taxon>Eukaryota</taxon>
        <taxon>Metazoa</taxon>
        <taxon>Cnidaria</taxon>
        <taxon>Anthozoa</taxon>
        <taxon>Hexacorallia</taxon>
        <taxon>Scleractinia</taxon>
        <taxon>Fungiina</taxon>
        <taxon>Poritidae</taxon>
        <taxon>Porites</taxon>
    </lineage>
</organism>
<feature type="domain" description="Major facilitator superfamily associated" evidence="8">
    <location>
        <begin position="35"/>
        <end position="466"/>
    </location>
</feature>
<dbReference type="SUPFAM" id="SSF103473">
    <property type="entry name" value="MFS general substrate transporter"/>
    <property type="match status" value="1"/>
</dbReference>
<gene>
    <name evidence="9" type="ORF">PEVE_00018168</name>
</gene>
<dbReference type="Proteomes" id="UP001159427">
    <property type="component" value="Unassembled WGS sequence"/>
</dbReference>
<feature type="transmembrane region" description="Helical" evidence="7">
    <location>
        <begin position="441"/>
        <end position="460"/>
    </location>
</feature>
<feature type="transmembrane region" description="Helical" evidence="7">
    <location>
        <begin position="99"/>
        <end position="118"/>
    </location>
</feature>
<evidence type="ECO:0000256" key="3">
    <source>
        <dbReference type="ARBA" id="ARBA00022692"/>
    </source>
</evidence>
<name>A0ABN8M0N7_9CNID</name>
<dbReference type="InterPro" id="IPR024989">
    <property type="entry name" value="MFS_assoc_dom"/>
</dbReference>
<proteinExistence type="inferred from homology"/>
<keyword evidence="3 7" id="KW-0812">Transmembrane</keyword>
<dbReference type="InterPro" id="IPR036259">
    <property type="entry name" value="MFS_trans_sf"/>
</dbReference>
<feature type="transmembrane region" description="Helical" evidence="7">
    <location>
        <begin position="263"/>
        <end position="284"/>
    </location>
</feature>
<comment type="caution">
    <text evidence="9">The sequence shown here is derived from an EMBL/GenBank/DDBJ whole genome shotgun (WGS) entry which is preliminary data.</text>
</comment>
<feature type="transmembrane region" description="Helical" evidence="7">
    <location>
        <begin position="187"/>
        <end position="208"/>
    </location>
</feature>
<dbReference type="Pfam" id="PF12832">
    <property type="entry name" value="MFS_1_like"/>
    <property type="match status" value="1"/>
</dbReference>
<keyword evidence="4 7" id="KW-1133">Transmembrane helix</keyword>
<feature type="compositionally biased region" description="Basic and acidic residues" evidence="6">
    <location>
        <begin position="1"/>
        <end position="18"/>
    </location>
</feature>
<evidence type="ECO:0000256" key="5">
    <source>
        <dbReference type="ARBA" id="ARBA00023136"/>
    </source>
</evidence>
<dbReference type="InterPro" id="IPR051717">
    <property type="entry name" value="MFS_MFSD6"/>
</dbReference>
<dbReference type="Gene3D" id="1.20.1250.20">
    <property type="entry name" value="MFS general substrate transporter like domains"/>
    <property type="match status" value="2"/>
</dbReference>
<keyword evidence="5 7" id="KW-0472">Membrane</keyword>
<feature type="transmembrane region" description="Helical" evidence="7">
    <location>
        <begin position="40"/>
        <end position="59"/>
    </location>
</feature>
<evidence type="ECO:0000256" key="7">
    <source>
        <dbReference type="SAM" id="Phobius"/>
    </source>
</evidence>
<feature type="transmembrane region" description="Helical" evidence="7">
    <location>
        <begin position="373"/>
        <end position="396"/>
    </location>
</feature>
<evidence type="ECO:0000256" key="4">
    <source>
        <dbReference type="ARBA" id="ARBA00022989"/>
    </source>
</evidence>
<feature type="transmembrane region" description="Helical" evidence="7">
    <location>
        <begin position="408"/>
        <end position="429"/>
    </location>
</feature>
<evidence type="ECO:0000256" key="2">
    <source>
        <dbReference type="ARBA" id="ARBA00005241"/>
    </source>
</evidence>
<dbReference type="PANTHER" id="PTHR16172:SF2">
    <property type="entry name" value="MAJOR FACILITATOR SUPERFAMILY DOMAIN-CONTAINING PROTEIN 6"/>
    <property type="match status" value="1"/>
</dbReference>
<dbReference type="EMBL" id="CALNXI010000248">
    <property type="protein sequence ID" value="CAH3023124.1"/>
    <property type="molecule type" value="Genomic_DNA"/>
</dbReference>